<keyword evidence="4" id="KW-1185">Reference proteome</keyword>
<organism evidence="3 4">
    <name type="scientific">Virgibacillus kapii</name>
    <dbReference type="NCBI Taxonomy" id="1638645"/>
    <lineage>
        <taxon>Bacteria</taxon>
        <taxon>Bacillati</taxon>
        <taxon>Bacillota</taxon>
        <taxon>Bacilli</taxon>
        <taxon>Bacillales</taxon>
        <taxon>Bacillaceae</taxon>
        <taxon>Virgibacillus</taxon>
    </lineage>
</organism>
<evidence type="ECO:0000313" key="4">
    <source>
        <dbReference type="Proteomes" id="UP000634435"/>
    </source>
</evidence>
<dbReference type="RefSeq" id="WP_188944487.1">
    <property type="nucleotide sequence ID" value="NZ_BMPN01000017.1"/>
</dbReference>
<proteinExistence type="predicted"/>
<accession>A0ABQ2DY79</accession>
<gene>
    <name evidence="3" type="primary">yddD</name>
    <name evidence="3" type="ORF">GCM10007111_44050</name>
</gene>
<keyword evidence="2" id="KW-0472">Membrane</keyword>
<comment type="caution">
    <text evidence="3">The sequence shown here is derived from an EMBL/GenBank/DDBJ whole genome shotgun (WGS) entry which is preliminary data.</text>
</comment>
<evidence type="ECO:0008006" key="5">
    <source>
        <dbReference type="Google" id="ProtNLM"/>
    </source>
</evidence>
<dbReference type="Proteomes" id="UP000634435">
    <property type="component" value="Unassembled WGS sequence"/>
</dbReference>
<keyword evidence="2" id="KW-1133">Transmembrane helix</keyword>
<feature type="transmembrane region" description="Helical" evidence="2">
    <location>
        <begin position="27"/>
        <end position="47"/>
    </location>
</feature>
<sequence>MKNTYNYKNVFNHPVTLYRIGDFSLPFGIGLARTIIAIVIFLIMLIFRDFFNALAFISGLQIVMYIGIPFFLSGYIMKDRKSGKKVHYELYDLFHYFFTIYIPRKKFANDEEVLYTDMKKVTFEEVKIKQNKEGAKHEVENTSKNRTPQFDVNEVG</sequence>
<reference evidence="4" key="1">
    <citation type="journal article" date="2019" name="Int. J. Syst. Evol. Microbiol.">
        <title>The Global Catalogue of Microorganisms (GCM) 10K type strain sequencing project: providing services to taxonomists for standard genome sequencing and annotation.</title>
        <authorList>
            <consortium name="The Broad Institute Genomics Platform"/>
            <consortium name="The Broad Institute Genome Sequencing Center for Infectious Disease"/>
            <person name="Wu L."/>
            <person name="Ma J."/>
        </authorList>
    </citation>
    <scope>NUCLEOTIDE SEQUENCE [LARGE SCALE GENOMIC DNA]</scope>
    <source>
        <strain evidence="4">JCM 30071</strain>
    </source>
</reference>
<protein>
    <recommendedName>
        <fullName evidence="5">Conjugal transfer protein</fullName>
    </recommendedName>
</protein>
<dbReference type="InterPro" id="IPR025608">
    <property type="entry name" value="TcpE"/>
</dbReference>
<feature type="transmembrane region" description="Helical" evidence="2">
    <location>
        <begin position="53"/>
        <end position="77"/>
    </location>
</feature>
<evidence type="ECO:0000256" key="1">
    <source>
        <dbReference type="SAM" id="MobiDB-lite"/>
    </source>
</evidence>
<feature type="compositionally biased region" description="Basic and acidic residues" evidence="1">
    <location>
        <begin position="132"/>
        <end position="143"/>
    </location>
</feature>
<name>A0ABQ2DY79_9BACI</name>
<evidence type="ECO:0000256" key="2">
    <source>
        <dbReference type="SAM" id="Phobius"/>
    </source>
</evidence>
<dbReference type="Pfam" id="PF12648">
    <property type="entry name" value="TcpE"/>
    <property type="match status" value="1"/>
</dbReference>
<dbReference type="EMBL" id="BMPN01000017">
    <property type="protein sequence ID" value="GGJ77657.1"/>
    <property type="molecule type" value="Genomic_DNA"/>
</dbReference>
<keyword evidence="2" id="KW-0812">Transmembrane</keyword>
<feature type="region of interest" description="Disordered" evidence="1">
    <location>
        <begin position="132"/>
        <end position="156"/>
    </location>
</feature>
<evidence type="ECO:0000313" key="3">
    <source>
        <dbReference type="EMBL" id="GGJ77657.1"/>
    </source>
</evidence>